<evidence type="ECO:0000256" key="7">
    <source>
        <dbReference type="ARBA" id="ARBA00023098"/>
    </source>
</evidence>
<evidence type="ECO:0000256" key="10">
    <source>
        <dbReference type="ARBA" id="ARBA00023315"/>
    </source>
</evidence>
<keyword evidence="7" id="KW-0443">Lipid metabolism</keyword>
<feature type="domain" description="Beta-ketoacyl-[acyl-carrier-protein] synthase III N-terminal" evidence="12">
    <location>
        <begin position="104"/>
        <end position="181"/>
    </location>
</feature>
<dbReference type="OrthoDB" id="9815506at2"/>
<comment type="similarity">
    <text evidence="2">Belongs to the thiolase-like superfamily. FabH family.</text>
</comment>
<evidence type="ECO:0000256" key="3">
    <source>
        <dbReference type="ARBA" id="ARBA00022490"/>
    </source>
</evidence>
<evidence type="ECO:0000256" key="1">
    <source>
        <dbReference type="ARBA" id="ARBA00005189"/>
    </source>
</evidence>
<evidence type="ECO:0000259" key="11">
    <source>
        <dbReference type="Pfam" id="PF08541"/>
    </source>
</evidence>
<dbReference type="HOGENOM" id="CLU_039592_3_1_10"/>
<comment type="pathway">
    <text evidence="1">Lipid metabolism.</text>
</comment>
<dbReference type="NCBIfam" id="NF006829">
    <property type="entry name" value="PRK09352.1"/>
    <property type="match status" value="1"/>
</dbReference>
<dbReference type="SUPFAM" id="SSF53901">
    <property type="entry name" value="Thiolase-like"/>
    <property type="match status" value="1"/>
</dbReference>
<proteinExistence type="inferred from homology"/>
<dbReference type="InterPro" id="IPR016039">
    <property type="entry name" value="Thiolase-like"/>
</dbReference>
<evidence type="ECO:0000256" key="6">
    <source>
        <dbReference type="ARBA" id="ARBA00022832"/>
    </source>
</evidence>
<gene>
    <name evidence="13" type="ordered locus">P700755_001600</name>
</gene>
<keyword evidence="9" id="KW-0511">Multifunctional enzyme</keyword>
<dbReference type="InterPro" id="IPR013751">
    <property type="entry name" value="ACP_syn_III_N"/>
</dbReference>
<evidence type="ECO:0000256" key="4">
    <source>
        <dbReference type="ARBA" id="ARBA00022516"/>
    </source>
</evidence>
<dbReference type="NCBIfam" id="TIGR00747">
    <property type="entry name" value="fabH"/>
    <property type="match status" value="1"/>
</dbReference>
<dbReference type="Gene3D" id="3.40.47.10">
    <property type="match status" value="1"/>
</dbReference>
<reference evidence="13" key="1">
    <citation type="submission" date="2006-03" db="EMBL/GenBank/DDBJ databases">
        <authorList>
            <person name="Bowman J."/>
            <person name="Ferriera S."/>
            <person name="Johnson J."/>
            <person name="Kravitz S."/>
            <person name="Halpern A."/>
            <person name="Remington K."/>
            <person name="Beeson K."/>
            <person name="Tran B."/>
            <person name="Rogers Y.-H."/>
            <person name="Friedman R."/>
            <person name="Venter J.C."/>
        </authorList>
    </citation>
    <scope>NUCLEOTIDE SEQUENCE [LARGE SCALE GENOMIC DNA]</scope>
    <source>
        <strain evidence="13">ATCC 700755</strain>
    </source>
</reference>
<evidence type="ECO:0000256" key="5">
    <source>
        <dbReference type="ARBA" id="ARBA00022679"/>
    </source>
</evidence>
<reference evidence="13" key="2">
    <citation type="submission" date="2012-09" db="EMBL/GenBank/DDBJ databases">
        <title>The complete sequence of Psychroflexus torquis an extreme psychrophile from sea-ice that is stimulated by light.</title>
        <authorList>
            <person name="Feng S."/>
            <person name="Powell S.M."/>
            <person name="Bowman J.P."/>
        </authorList>
    </citation>
    <scope>NUCLEOTIDE SEQUENCE [LARGE SCALE GENOMIC DNA]</scope>
    <source>
        <strain evidence="13">ATCC 700755</strain>
    </source>
</reference>
<evidence type="ECO:0000256" key="2">
    <source>
        <dbReference type="ARBA" id="ARBA00008642"/>
    </source>
</evidence>
<keyword evidence="4" id="KW-0444">Lipid biosynthesis</keyword>
<dbReference type="Proteomes" id="UP000008514">
    <property type="component" value="Chromosome"/>
</dbReference>
<sequence length="316" mass="34286">MNVFINGTGMCVPKKIISNLYFEKVGSSDNWIFNNLGIKERRITVNESTSDLASMAGIEAISNAGLTPDDIELIIVATSTPDKQAPSCASYVQNKIKAFNAGAFDISAVCTGALYALSVAYQFIKTGTYKNVLVIGADTFSKVTDWKRRDSVFFGDGAGAIVLSQTEENKGFIDFNLFSDGRGAEIFTIENKEPQNSESKSYFHMDGKGIYQGATTAVPKAINKLLVKNNFSIDEIDLLIPHQPSISILKSIAKDIGLPFEKVFTNMDKYANTSGATVSLAYHDALQKGLLKDAKYILLAAVGSGMAWGSALYKFQ</sequence>
<keyword evidence="10" id="KW-0012">Acyltransferase</keyword>
<dbReference type="STRING" id="313595.P700755_001600"/>
<dbReference type="PANTHER" id="PTHR34069">
    <property type="entry name" value="3-OXOACYL-[ACYL-CARRIER-PROTEIN] SYNTHASE 3"/>
    <property type="match status" value="1"/>
</dbReference>
<dbReference type="AlphaFoldDB" id="K4IHG3"/>
<organism evidence="13 14">
    <name type="scientific">Psychroflexus torquis (strain ATCC 700755 / CIP 106069 / ACAM 623)</name>
    <dbReference type="NCBI Taxonomy" id="313595"/>
    <lineage>
        <taxon>Bacteria</taxon>
        <taxon>Pseudomonadati</taxon>
        <taxon>Bacteroidota</taxon>
        <taxon>Flavobacteriia</taxon>
        <taxon>Flavobacteriales</taxon>
        <taxon>Flavobacteriaceae</taxon>
        <taxon>Psychroflexus</taxon>
    </lineage>
</organism>
<evidence type="ECO:0000256" key="9">
    <source>
        <dbReference type="ARBA" id="ARBA00023268"/>
    </source>
</evidence>
<keyword evidence="5" id="KW-0808">Transferase</keyword>
<protein>
    <submittedName>
        <fullName evidence="13">3-oxoacyl-(Acyl-carrier-protein) synthase, KASIII FabH</fullName>
    </submittedName>
</protein>
<dbReference type="Pfam" id="PF08545">
    <property type="entry name" value="ACP_syn_III"/>
    <property type="match status" value="1"/>
</dbReference>
<evidence type="ECO:0000259" key="12">
    <source>
        <dbReference type="Pfam" id="PF08545"/>
    </source>
</evidence>
<dbReference type="EMBL" id="CP003879">
    <property type="protein sequence ID" value="AFU68476.1"/>
    <property type="molecule type" value="Genomic_DNA"/>
</dbReference>
<dbReference type="KEGG" id="ptq:P700755_001600"/>
<accession>K4IHG3</accession>
<dbReference type="Pfam" id="PF08541">
    <property type="entry name" value="ACP_syn_III_C"/>
    <property type="match status" value="1"/>
</dbReference>
<keyword evidence="6" id="KW-0276">Fatty acid metabolism</keyword>
<dbReference type="GO" id="GO:0006633">
    <property type="term" value="P:fatty acid biosynthetic process"/>
    <property type="evidence" value="ECO:0007669"/>
    <property type="project" value="UniProtKB-KW"/>
</dbReference>
<dbReference type="InterPro" id="IPR013747">
    <property type="entry name" value="ACP_syn_III_C"/>
</dbReference>
<dbReference type="GO" id="GO:0004315">
    <property type="term" value="F:3-oxoacyl-[acyl-carrier-protein] synthase activity"/>
    <property type="evidence" value="ECO:0007669"/>
    <property type="project" value="InterPro"/>
</dbReference>
<dbReference type="InterPro" id="IPR004655">
    <property type="entry name" value="FabH"/>
</dbReference>
<dbReference type="PANTHER" id="PTHR34069:SF2">
    <property type="entry name" value="BETA-KETOACYL-[ACYL-CARRIER-PROTEIN] SYNTHASE III"/>
    <property type="match status" value="1"/>
</dbReference>
<dbReference type="CDD" id="cd00830">
    <property type="entry name" value="KAS_III"/>
    <property type="match status" value="1"/>
</dbReference>
<keyword evidence="3" id="KW-0963">Cytoplasm</keyword>
<dbReference type="GO" id="GO:0044550">
    <property type="term" value="P:secondary metabolite biosynthetic process"/>
    <property type="evidence" value="ECO:0007669"/>
    <property type="project" value="TreeGrafter"/>
</dbReference>
<keyword evidence="14" id="KW-1185">Reference proteome</keyword>
<dbReference type="eggNOG" id="COG0332">
    <property type="taxonomic scope" value="Bacteria"/>
</dbReference>
<keyword evidence="8" id="KW-0275">Fatty acid biosynthesis</keyword>
<name>K4IHG3_PSYTT</name>
<feature type="domain" description="Beta-ketoacyl-[acyl-carrier-protein] synthase III C-terminal" evidence="11">
    <location>
        <begin position="227"/>
        <end position="314"/>
    </location>
</feature>
<evidence type="ECO:0000256" key="8">
    <source>
        <dbReference type="ARBA" id="ARBA00023160"/>
    </source>
</evidence>
<evidence type="ECO:0000313" key="14">
    <source>
        <dbReference type="Proteomes" id="UP000008514"/>
    </source>
</evidence>
<evidence type="ECO:0000313" key="13">
    <source>
        <dbReference type="EMBL" id="AFU68476.1"/>
    </source>
</evidence>